<comment type="caution">
    <text evidence="1">The sequence shown here is derived from an EMBL/GenBank/DDBJ whole genome shotgun (WGS) entry which is preliminary data.</text>
</comment>
<dbReference type="OrthoDB" id="2791787at2759"/>
<protein>
    <submittedName>
        <fullName evidence="1">Uncharacterized protein</fullName>
    </submittedName>
</protein>
<sequence>MSDGAELIQKHIEFTELSAQYQELSVFTPQLPVGANWGYLGQVACTSDGDNQDHRGLIFLAKDGSDALGDIIDWAPVFIDIEQRRFSTWRGILADPERYVCGGDFFVLGADKPTAEQTAGIRAIRRDLVSERQPQRRIWEGRLPKAILSIWDIVVTDRLHVIPGTFASTDTDSVEGLTLPVVRFNA</sequence>
<evidence type="ECO:0000313" key="1">
    <source>
        <dbReference type="EMBL" id="KAG5161839.1"/>
    </source>
</evidence>
<accession>A0A8H8CED8</accession>
<dbReference type="EMBL" id="JAFIQS010000024">
    <property type="protein sequence ID" value="KAG5161839.1"/>
    <property type="molecule type" value="Genomic_DNA"/>
</dbReference>
<reference evidence="1" key="1">
    <citation type="submission" date="2021-02" db="EMBL/GenBank/DDBJ databases">
        <title>Psilocybe cubensis genome.</title>
        <authorList>
            <person name="Mckernan K.J."/>
            <person name="Crawford S."/>
            <person name="Trippe A."/>
            <person name="Kane L.T."/>
            <person name="Mclaughlin S."/>
        </authorList>
    </citation>
    <scope>NUCLEOTIDE SEQUENCE [LARGE SCALE GENOMIC DNA]</scope>
    <source>
        <strain evidence="1">MGC-MH-2018</strain>
    </source>
</reference>
<name>A0A8H8CED8_PSICU</name>
<organism evidence="1">
    <name type="scientific">Psilocybe cubensis</name>
    <name type="common">Psychedelic mushroom</name>
    <name type="synonym">Stropharia cubensis</name>
    <dbReference type="NCBI Taxonomy" id="181762"/>
    <lineage>
        <taxon>Eukaryota</taxon>
        <taxon>Fungi</taxon>
        <taxon>Dikarya</taxon>
        <taxon>Basidiomycota</taxon>
        <taxon>Agaricomycotina</taxon>
        <taxon>Agaricomycetes</taxon>
        <taxon>Agaricomycetidae</taxon>
        <taxon>Agaricales</taxon>
        <taxon>Agaricineae</taxon>
        <taxon>Strophariaceae</taxon>
        <taxon>Psilocybe</taxon>
    </lineage>
</organism>
<proteinExistence type="predicted"/>
<dbReference type="AlphaFoldDB" id="A0A8H8CED8"/>
<gene>
    <name evidence="1" type="ORF">JR316_013251</name>
</gene>